<dbReference type="AlphaFoldDB" id="A0A1V9ZT50"/>
<feature type="region of interest" description="Disordered" evidence="1">
    <location>
        <begin position="1"/>
        <end position="130"/>
    </location>
</feature>
<dbReference type="Proteomes" id="UP000243579">
    <property type="component" value="Unassembled WGS sequence"/>
</dbReference>
<feature type="compositionally biased region" description="Low complexity" evidence="1">
    <location>
        <begin position="62"/>
        <end position="84"/>
    </location>
</feature>
<dbReference type="EMBL" id="JNBR01000013">
    <property type="protein sequence ID" value="OQS01196.1"/>
    <property type="molecule type" value="Genomic_DNA"/>
</dbReference>
<proteinExistence type="predicted"/>
<accession>A0A1V9ZT50</accession>
<name>A0A1V9ZT50_ACHHY</name>
<feature type="compositionally biased region" description="Basic and acidic residues" evidence="1">
    <location>
        <begin position="49"/>
        <end position="59"/>
    </location>
</feature>
<feature type="compositionally biased region" description="Polar residues" evidence="1">
    <location>
        <begin position="32"/>
        <end position="42"/>
    </location>
</feature>
<sequence length="130" mass="13348">MGAAPSCGTPNREWRPGVSPIAQVAPPPTHLRANSASPPSTNDQDDNEASDHDVSDEPTKCPQATAAPSPSPSAQISRPSVPTYSTPPPVPPCRRPKILLPSGSPLEPGALAAAPREATTLALPPQAAFH</sequence>
<evidence type="ECO:0000313" key="3">
    <source>
        <dbReference type="Proteomes" id="UP000243579"/>
    </source>
</evidence>
<comment type="caution">
    <text evidence="2">The sequence shown here is derived from an EMBL/GenBank/DDBJ whole genome shotgun (WGS) entry which is preliminary data.</text>
</comment>
<organism evidence="2 3">
    <name type="scientific">Achlya hypogyna</name>
    <name type="common">Oomycete</name>
    <name type="synonym">Protoachlya hypogyna</name>
    <dbReference type="NCBI Taxonomy" id="1202772"/>
    <lineage>
        <taxon>Eukaryota</taxon>
        <taxon>Sar</taxon>
        <taxon>Stramenopiles</taxon>
        <taxon>Oomycota</taxon>
        <taxon>Saprolegniomycetes</taxon>
        <taxon>Saprolegniales</taxon>
        <taxon>Achlyaceae</taxon>
        <taxon>Achlya</taxon>
    </lineage>
</organism>
<gene>
    <name evidence="2" type="ORF">ACHHYP_01785</name>
</gene>
<evidence type="ECO:0000313" key="2">
    <source>
        <dbReference type="EMBL" id="OQS01196.1"/>
    </source>
</evidence>
<protein>
    <submittedName>
        <fullName evidence="2">Uncharacterized protein</fullName>
    </submittedName>
</protein>
<reference evidence="2 3" key="1">
    <citation type="journal article" date="2014" name="Genome Biol. Evol.">
        <title>The secreted proteins of Achlya hypogyna and Thraustotheca clavata identify the ancestral oomycete secretome and reveal gene acquisitions by horizontal gene transfer.</title>
        <authorList>
            <person name="Misner I."/>
            <person name="Blouin N."/>
            <person name="Leonard G."/>
            <person name="Richards T.A."/>
            <person name="Lane C.E."/>
        </authorList>
    </citation>
    <scope>NUCLEOTIDE SEQUENCE [LARGE SCALE GENOMIC DNA]</scope>
    <source>
        <strain evidence="2 3">ATCC 48635</strain>
    </source>
</reference>
<evidence type="ECO:0000256" key="1">
    <source>
        <dbReference type="SAM" id="MobiDB-lite"/>
    </source>
</evidence>
<keyword evidence="3" id="KW-1185">Reference proteome</keyword>